<dbReference type="GO" id="GO:0004439">
    <property type="term" value="F:phosphatidylinositol-4,5-bisphosphate 5-phosphatase activity"/>
    <property type="evidence" value="ECO:0007669"/>
    <property type="project" value="TreeGrafter"/>
</dbReference>
<evidence type="ECO:0000259" key="3">
    <source>
        <dbReference type="SMART" id="SM00128"/>
    </source>
</evidence>
<gene>
    <name evidence="4" type="primary">CVP2</name>
    <name evidence="4" type="ORF">MA16_Dca023488</name>
</gene>
<reference evidence="4 5" key="2">
    <citation type="journal article" date="2017" name="Nature">
        <title>The Apostasia genome and the evolution of orchids.</title>
        <authorList>
            <person name="Zhang G.Q."/>
            <person name="Liu K.W."/>
            <person name="Li Z."/>
            <person name="Lohaus R."/>
            <person name="Hsiao Y.Y."/>
            <person name="Niu S.C."/>
            <person name="Wang J.Y."/>
            <person name="Lin Y.C."/>
            <person name="Xu Q."/>
            <person name="Chen L.J."/>
            <person name="Yoshida K."/>
            <person name="Fujiwara S."/>
            <person name="Wang Z.W."/>
            <person name="Zhang Y.Q."/>
            <person name="Mitsuda N."/>
            <person name="Wang M."/>
            <person name="Liu G.H."/>
            <person name="Pecoraro L."/>
            <person name="Huang H.X."/>
            <person name="Xiao X.J."/>
            <person name="Lin M."/>
            <person name="Wu X.Y."/>
            <person name="Wu W.L."/>
            <person name="Chen Y.Y."/>
            <person name="Chang S.B."/>
            <person name="Sakamoto S."/>
            <person name="Ohme-Takagi M."/>
            <person name="Yagi M."/>
            <person name="Zeng S.J."/>
            <person name="Shen C.Y."/>
            <person name="Yeh C.M."/>
            <person name="Luo Y.B."/>
            <person name="Tsai W.C."/>
            <person name="Van de Peer Y."/>
            <person name="Liu Z.J."/>
        </authorList>
    </citation>
    <scope>NUCLEOTIDE SEQUENCE [LARGE SCALE GENOMIC DNA]</scope>
    <source>
        <tissue evidence="4">The whole plant</tissue>
    </source>
</reference>
<proteinExistence type="inferred from homology"/>
<accession>A0A2I0WQH6</accession>
<dbReference type="InterPro" id="IPR045849">
    <property type="entry name" value="IP5P_plant"/>
</dbReference>
<evidence type="ECO:0000313" key="4">
    <source>
        <dbReference type="EMBL" id="PKU77908.1"/>
    </source>
</evidence>
<protein>
    <submittedName>
        <fullName evidence="4">Type I inositol 1,4,5-trisphosphate 5-phosphatase CVP2</fullName>
    </submittedName>
</protein>
<evidence type="ECO:0000256" key="1">
    <source>
        <dbReference type="ARBA" id="ARBA00010768"/>
    </source>
</evidence>
<dbReference type="PANTHER" id="PTHR45666:SF18">
    <property type="entry name" value="TYPE IV INOSITOL POLYPHOSPHATE 5-PHOSPHATASE 9"/>
    <property type="match status" value="1"/>
</dbReference>
<dbReference type="GO" id="GO:0034485">
    <property type="term" value="F:phosphatidylinositol-3,4,5-trisphosphate 5-phosphatase activity"/>
    <property type="evidence" value="ECO:0007669"/>
    <property type="project" value="TreeGrafter"/>
</dbReference>
<sequence>MLSEKAFQYKKDYKVLVSTWNVGGLQPSDGLDLEDLLQTKETCYDIYVLGFQEIVPLNAKNIIGPERRSISLRWNTVISEELNKNSGGKKKRSSCEEYECLISKQMVGIMVSVWVRRELQQHLHHLSVSCVACGFLGFLGNKGSVSVRFFLHGTSICFVCCHLASGGKEGDEIYRNSDAIDIISRTNFPQISSTNLPQKIFYHDRIILLGDLNYRISLPEAETRWLVERKEWNLLLEKDQLRYERAEGRVFADWEEGNISFQPTYKYYPNTDKYYCCVEGKKEKARAPAWCDRILWYGKGLKQREYNRCELKLSDHRPVRCIFNVEVVAPSQSPSSPAPSTANFSSLMRSFFLSDGFERLDGHFEA</sequence>
<dbReference type="GO" id="GO:0046856">
    <property type="term" value="P:phosphatidylinositol dephosphorylation"/>
    <property type="evidence" value="ECO:0007669"/>
    <property type="project" value="InterPro"/>
</dbReference>
<comment type="similarity">
    <text evidence="1">Belongs to the inositol polyphosphate 5-phosphatase family.</text>
</comment>
<dbReference type="AlphaFoldDB" id="A0A2I0WQH6"/>
<dbReference type="Gene3D" id="3.60.10.10">
    <property type="entry name" value="Endonuclease/exonuclease/phosphatase"/>
    <property type="match status" value="1"/>
</dbReference>
<dbReference type="SMART" id="SM00128">
    <property type="entry name" value="IPPc"/>
    <property type="match status" value="1"/>
</dbReference>
<dbReference type="InterPro" id="IPR036691">
    <property type="entry name" value="Endo/exonu/phosph_ase_sf"/>
</dbReference>
<feature type="domain" description="Inositol polyphosphate-related phosphatase" evidence="3">
    <location>
        <begin position="11"/>
        <end position="331"/>
    </location>
</feature>
<keyword evidence="5" id="KW-1185">Reference proteome</keyword>
<organism evidence="4 5">
    <name type="scientific">Dendrobium catenatum</name>
    <dbReference type="NCBI Taxonomy" id="906689"/>
    <lineage>
        <taxon>Eukaryota</taxon>
        <taxon>Viridiplantae</taxon>
        <taxon>Streptophyta</taxon>
        <taxon>Embryophyta</taxon>
        <taxon>Tracheophyta</taxon>
        <taxon>Spermatophyta</taxon>
        <taxon>Magnoliopsida</taxon>
        <taxon>Liliopsida</taxon>
        <taxon>Asparagales</taxon>
        <taxon>Orchidaceae</taxon>
        <taxon>Epidendroideae</taxon>
        <taxon>Malaxideae</taxon>
        <taxon>Dendrobiinae</taxon>
        <taxon>Dendrobium</taxon>
    </lineage>
</organism>
<evidence type="ECO:0000256" key="2">
    <source>
        <dbReference type="ARBA" id="ARBA00022801"/>
    </source>
</evidence>
<dbReference type="Proteomes" id="UP000233837">
    <property type="component" value="Unassembled WGS sequence"/>
</dbReference>
<dbReference type="GO" id="GO:0004445">
    <property type="term" value="F:inositol-polyphosphate 5-phosphatase activity"/>
    <property type="evidence" value="ECO:0007669"/>
    <property type="project" value="InterPro"/>
</dbReference>
<dbReference type="SUPFAM" id="SSF56219">
    <property type="entry name" value="DNase I-like"/>
    <property type="match status" value="1"/>
</dbReference>
<name>A0A2I0WQH6_9ASPA</name>
<dbReference type="EMBL" id="KZ502485">
    <property type="protein sequence ID" value="PKU77908.1"/>
    <property type="molecule type" value="Genomic_DNA"/>
</dbReference>
<reference evidence="4 5" key="1">
    <citation type="journal article" date="2016" name="Sci. Rep.">
        <title>The Dendrobium catenatum Lindl. genome sequence provides insights into polysaccharide synthase, floral development and adaptive evolution.</title>
        <authorList>
            <person name="Zhang G.Q."/>
            <person name="Xu Q."/>
            <person name="Bian C."/>
            <person name="Tsai W.C."/>
            <person name="Yeh C.M."/>
            <person name="Liu K.W."/>
            <person name="Yoshida K."/>
            <person name="Zhang L.S."/>
            <person name="Chang S.B."/>
            <person name="Chen F."/>
            <person name="Shi Y."/>
            <person name="Su Y.Y."/>
            <person name="Zhang Y.Q."/>
            <person name="Chen L.J."/>
            <person name="Yin Y."/>
            <person name="Lin M."/>
            <person name="Huang H."/>
            <person name="Deng H."/>
            <person name="Wang Z.W."/>
            <person name="Zhu S.L."/>
            <person name="Zhao X."/>
            <person name="Deng C."/>
            <person name="Niu S.C."/>
            <person name="Huang J."/>
            <person name="Wang M."/>
            <person name="Liu G.H."/>
            <person name="Yang H.J."/>
            <person name="Xiao X.J."/>
            <person name="Hsiao Y.Y."/>
            <person name="Wu W.L."/>
            <person name="Chen Y.Y."/>
            <person name="Mitsuda N."/>
            <person name="Ohme-Takagi M."/>
            <person name="Luo Y.B."/>
            <person name="Van de Peer Y."/>
            <person name="Liu Z.J."/>
        </authorList>
    </citation>
    <scope>NUCLEOTIDE SEQUENCE [LARGE SCALE GENOMIC DNA]</scope>
    <source>
        <tissue evidence="4">The whole plant</tissue>
    </source>
</reference>
<dbReference type="Pfam" id="PF22669">
    <property type="entry name" value="Exo_endo_phos2"/>
    <property type="match status" value="1"/>
</dbReference>
<dbReference type="PANTHER" id="PTHR45666">
    <property type="entry name" value="TYPE IV INOSITOL POLYPHOSPHATE 5-PHOSPHATASE 9"/>
    <property type="match status" value="1"/>
</dbReference>
<dbReference type="InterPro" id="IPR000300">
    <property type="entry name" value="IPPc"/>
</dbReference>
<evidence type="ECO:0000313" key="5">
    <source>
        <dbReference type="Proteomes" id="UP000233837"/>
    </source>
</evidence>
<keyword evidence="2" id="KW-0378">Hydrolase</keyword>
<dbReference type="STRING" id="906689.A0A2I0WQH6"/>
<dbReference type="OrthoDB" id="62798at2759"/>